<feature type="region of interest" description="Domain III" evidence="6">
    <location>
        <begin position="145"/>
        <end position="197"/>
    </location>
</feature>
<protein>
    <recommendedName>
        <fullName evidence="6">Holliday junction branch migration complex subunit RuvA</fullName>
    </recommendedName>
</protein>
<comment type="subunit">
    <text evidence="6">Homotetramer. Forms an RuvA(8)-RuvB(12)-Holliday junction (HJ) complex. HJ DNA is sandwiched between 2 RuvA tetramers; dsDNA enters through RuvA and exits via RuvB. An RuvB hexamer assembles on each DNA strand where it exits the tetramer. Each RuvB hexamer is contacted by two RuvA subunits (via domain III) on 2 adjacent RuvB subunits; this complex drives branch migration. In the full resolvosome a probable DNA-RuvA(4)-RuvB(12)-RuvC(2) complex forms which resolves the HJ.</text>
</comment>
<dbReference type="Gene3D" id="2.40.50.140">
    <property type="entry name" value="Nucleic acid-binding proteins"/>
    <property type="match status" value="1"/>
</dbReference>
<keyword evidence="2 6" id="KW-0227">DNA damage</keyword>
<comment type="caution">
    <text evidence="6">Lacks conserved residue(s) required for the propagation of feature annotation.</text>
</comment>
<dbReference type="NCBIfam" id="TIGR00084">
    <property type="entry name" value="ruvA"/>
    <property type="match status" value="1"/>
</dbReference>
<name>G3BMG7_9BACT</name>
<dbReference type="Pfam" id="PF01330">
    <property type="entry name" value="RuvA_N"/>
    <property type="match status" value="1"/>
</dbReference>
<dbReference type="GO" id="GO:0006281">
    <property type="term" value="P:DNA repair"/>
    <property type="evidence" value="ECO:0007669"/>
    <property type="project" value="UniProtKB-UniRule"/>
</dbReference>
<dbReference type="GO" id="GO:0009378">
    <property type="term" value="F:four-way junction helicase activity"/>
    <property type="evidence" value="ECO:0007669"/>
    <property type="project" value="InterPro"/>
</dbReference>
<dbReference type="SUPFAM" id="SSF50249">
    <property type="entry name" value="Nucleic acid-binding proteins"/>
    <property type="match status" value="1"/>
</dbReference>
<evidence type="ECO:0000256" key="4">
    <source>
        <dbReference type="ARBA" id="ARBA00023172"/>
    </source>
</evidence>
<reference evidence="9" key="1">
    <citation type="submission" date="2009-11" db="EMBL/GenBank/DDBJ databases">
        <title>Microbial diversity profiles of fluids from low-temperature petroleum reservoirs with and without exogenous water perturbation.</title>
        <authorList>
            <person name="Pham V.D."/>
            <person name="Hnatow L.L."/>
            <person name="Zhang S."/>
            <person name="Fallon R.D."/>
            <person name="DeLong E.F."/>
            <person name="Keeler S.J."/>
        </authorList>
    </citation>
    <scope>NUCLEOTIDE SEQUENCE</scope>
</reference>
<dbReference type="Pfam" id="PF07499">
    <property type="entry name" value="RuvA_C"/>
    <property type="match status" value="1"/>
</dbReference>
<accession>G3BMG7</accession>
<dbReference type="InterPro" id="IPR011114">
    <property type="entry name" value="RuvA_C"/>
</dbReference>
<dbReference type="InterPro" id="IPR013849">
    <property type="entry name" value="DNA_helicase_Holl-junc_RuvA_I"/>
</dbReference>
<dbReference type="SUPFAM" id="SSF47781">
    <property type="entry name" value="RuvA domain 2-like"/>
    <property type="match status" value="1"/>
</dbReference>
<dbReference type="GO" id="GO:0005737">
    <property type="term" value="C:cytoplasm"/>
    <property type="evidence" value="ECO:0007669"/>
    <property type="project" value="UniProtKB-SubCell"/>
</dbReference>
<sequence>MISFLKGRVESKESGSIVVNVNGVGYLVHVPFSDKFDLNQSPQTIYTYLYVREDRIALYGFSNQSERDFFKILIDTPGIGPKVALNIISDMGPERFQYAVLEENITLISHISGIGSKLAKKIILELKEKFRQFKPDLDIVSVPEEKKDFVEEGIEALKALGYSDREAKQKILKALGKLKNQKSITIEELIKESLNKV</sequence>
<dbReference type="CDD" id="cd14332">
    <property type="entry name" value="UBA_RuvA_C"/>
    <property type="match status" value="1"/>
</dbReference>
<evidence type="ECO:0000259" key="7">
    <source>
        <dbReference type="Pfam" id="PF01330"/>
    </source>
</evidence>
<proteinExistence type="inferred from homology"/>
<dbReference type="GO" id="GO:0000400">
    <property type="term" value="F:four-way junction DNA binding"/>
    <property type="evidence" value="ECO:0007669"/>
    <property type="project" value="UniProtKB-UniRule"/>
</dbReference>
<feature type="domain" description="Holliday junction DNA helicase RuvA C-terminal" evidence="8">
    <location>
        <begin position="150"/>
        <end position="195"/>
    </location>
</feature>
<dbReference type="InterPro" id="IPR010994">
    <property type="entry name" value="RuvA_2-like"/>
</dbReference>
<dbReference type="InterPro" id="IPR012340">
    <property type="entry name" value="NA-bd_OB-fold"/>
</dbReference>
<dbReference type="HAMAP" id="MF_00031">
    <property type="entry name" value="DNA_HJ_migration_RuvA"/>
    <property type="match status" value="1"/>
</dbReference>
<dbReference type="Pfam" id="PF14520">
    <property type="entry name" value="HHH_5"/>
    <property type="match status" value="1"/>
</dbReference>
<dbReference type="GO" id="GO:0009379">
    <property type="term" value="C:Holliday junction helicase complex"/>
    <property type="evidence" value="ECO:0007669"/>
    <property type="project" value="InterPro"/>
</dbReference>
<keyword evidence="1 6" id="KW-0963">Cytoplasm</keyword>
<evidence type="ECO:0000256" key="3">
    <source>
        <dbReference type="ARBA" id="ARBA00023125"/>
    </source>
</evidence>
<evidence type="ECO:0000256" key="6">
    <source>
        <dbReference type="HAMAP-Rule" id="MF_00031"/>
    </source>
</evidence>
<dbReference type="GO" id="GO:0006310">
    <property type="term" value="P:DNA recombination"/>
    <property type="evidence" value="ECO:0007669"/>
    <property type="project" value="UniProtKB-UniRule"/>
</dbReference>
<keyword evidence="5 6" id="KW-0234">DNA repair</keyword>
<comment type="domain">
    <text evidence="6">Has three domains with a flexible linker between the domains II and III and assumes an 'L' shape. Domain III is highly mobile and contacts RuvB.</text>
</comment>
<dbReference type="Gene3D" id="1.10.150.20">
    <property type="entry name" value="5' to 3' exonuclease, C-terminal subdomain"/>
    <property type="match status" value="1"/>
</dbReference>
<evidence type="ECO:0000256" key="2">
    <source>
        <dbReference type="ARBA" id="ARBA00022763"/>
    </source>
</evidence>
<organism evidence="9">
    <name type="scientific">uncultured Atribacterota bacterium</name>
    <dbReference type="NCBI Taxonomy" id="263865"/>
    <lineage>
        <taxon>Bacteria</taxon>
        <taxon>Pseudomonadati</taxon>
        <taxon>Atribacterota</taxon>
        <taxon>environmental samples</taxon>
    </lineage>
</organism>
<comment type="subcellular location">
    <subcellularLocation>
        <location evidence="6">Cytoplasm</location>
    </subcellularLocation>
</comment>
<gene>
    <name evidence="6" type="primary">ruvA</name>
</gene>
<evidence type="ECO:0000313" key="9">
    <source>
        <dbReference type="EMBL" id="ADM94932.1"/>
    </source>
</evidence>
<dbReference type="GO" id="GO:0048476">
    <property type="term" value="C:Holliday junction resolvase complex"/>
    <property type="evidence" value="ECO:0007669"/>
    <property type="project" value="UniProtKB-UniRule"/>
</dbReference>
<dbReference type="GO" id="GO:0005524">
    <property type="term" value="F:ATP binding"/>
    <property type="evidence" value="ECO:0007669"/>
    <property type="project" value="InterPro"/>
</dbReference>
<evidence type="ECO:0000256" key="1">
    <source>
        <dbReference type="ARBA" id="ARBA00022490"/>
    </source>
</evidence>
<dbReference type="InterPro" id="IPR036267">
    <property type="entry name" value="RuvA_C_sf"/>
</dbReference>
<comment type="function">
    <text evidence="6">The RuvA-RuvB-RuvC complex processes Holliday junction (HJ) DNA during genetic recombination and DNA repair, while the RuvA-RuvB complex plays an important role in the rescue of blocked DNA replication forks via replication fork reversal (RFR). RuvA specifically binds to HJ cruciform DNA, conferring on it an open structure. The RuvB hexamer acts as an ATP-dependent pump, pulling dsDNA into and through the RuvAB complex. HJ branch migration allows RuvC to scan DNA until it finds its consensus sequence, where it cleaves and resolves the cruciform DNA.</text>
</comment>
<evidence type="ECO:0000259" key="8">
    <source>
        <dbReference type="Pfam" id="PF07499"/>
    </source>
</evidence>
<dbReference type="EMBL" id="GU180079">
    <property type="protein sequence ID" value="ADM94932.1"/>
    <property type="molecule type" value="Genomic_DNA"/>
</dbReference>
<feature type="domain" description="DNA helicase Holliday junction RuvA type" evidence="7">
    <location>
        <begin position="1"/>
        <end position="60"/>
    </location>
</feature>
<dbReference type="AlphaFoldDB" id="G3BMG7"/>
<dbReference type="SUPFAM" id="SSF46929">
    <property type="entry name" value="DNA helicase RuvA subunit, C-terminal domain"/>
    <property type="match status" value="1"/>
</dbReference>
<keyword evidence="4 6" id="KW-0233">DNA recombination</keyword>
<keyword evidence="3 6" id="KW-0238">DNA-binding</keyword>
<dbReference type="Gene3D" id="1.10.8.10">
    <property type="entry name" value="DNA helicase RuvA subunit, C-terminal domain"/>
    <property type="match status" value="1"/>
</dbReference>
<dbReference type="InterPro" id="IPR000085">
    <property type="entry name" value="RuvA"/>
</dbReference>
<evidence type="ECO:0000256" key="5">
    <source>
        <dbReference type="ARBA" id="ARBA00023204"/>
    </source>
</evidence>
<comment type="similarity">
    <text evidence="6">Belongs to the RuvA family.</text>
</comment>